<comment type="caution">
    <text evidence="4">The sequence shown here is derived from an EMBL/GenBank/DDBJ whole genome shotgun (WGS) entry which is preliminary data.</text>
</comment>
<evidence type="ECO:0000259" key="3">
    <source>
        <dbReference type="Pfam" id="PF13581"/>
    </source>
</evidence>
<feature type="compositionally biased region" description="Pro residues" evidence="2">
    <location>
        <begin position="83"/>
        <end position="93"/>
    </location>
</feature>
<keyword evidence="1" id="KW-0808">Transferase</keyword>
<accession>A0ABN1TST2</accession>
<keyword evidence="1" id="KW-0723">Serine/threonine-protein kinase</keyword>
<gene>
    <name evidence="4" type="ORF">GCM10009663_49670</name>
</gene>
<dbReference type="Gene3D" id="3.30.565.10">
    <property type="entry name" value="Histidine kinase-like ATPase, C-terminal domain"/>
    <property type="match status" value="1"/>
</dbReference>
<feature type="domain" description="Histidine kinase/HSP90-like ATPase" evidence="3">
    <location>
        <begin position="9"/>
        <end position="117"/>
    </location>
</feature>
<dbReference type="Proteomes" id="UP001499987">
    <property type="component" value="Unassembled WGS sequence"/>
</dbReference>
<protein>
    <recommendedName>
        <fullName evidence="3">Histidine kinase/HSP90-like ATPase domain-containing protein</fullName>
    </recommendedName>
</protein>
<dbReference type="InterPro" id="IPR003594">
    <property type="entry name" value="HATPase_dom"/>
</dbReference>
<dbReference type="InterPro" id="IPR050267">
    <property type="entry name" value="Anti-sigma-factor_SerPK"/>
</dbReference>
<feature type="region of interest" description="Disordered" evidence="2">
    <location>
        <begin position="71"/>
        <end position="93"/>
    </location>
</feature>
<keyword evidence="1" id="KW-0418">Kinase</keyword>
<organism evidence="4 5">
    <name type="scientific">Kitasatospora arboriphila</name>
    <dbReference type="NCBI Taxonomy" id="258052"/>
    <lineage>
        <taxon>Bacteria</taxon>
        <taxon>Bacillati</taxon>
        <taxon>Actinomycetota</taxon>
        <taxon>Actinomycetes</taxon>
        <taxon>Kitasatosporales</taxon>
        <taxon>Streptomycetaceae</taxon>
        <taxon>Kitasatospora</taxon>
    </lineage>
</organism>
<evidence type="ECO:0000313" key="4">
    <source>
        <dbReference type="EMBL" id="GAA1101092.1"/>
    </source>
</evidence>
<dbReference type="PANTHER" id="PTHR35526:SF3">
    <property type="entry name" value="ANTI-SIGMA-F FACTOR RSBW"/>
    <property type="match status" value="1"/>
</dbReference>
<dbReference type="Pfam" id="PF13581">
    <property type="entry name" value="HATPase_c_2"/>
    <property type="match status" value="1"/>
</dbReference>
<evidence type="ECO:0000313" key="5">
    <source>
        <dbReference type="Proteomes" id="UP001499987"/>
    </source>
</evidence>
<dbReference type="PANTHER" id="PTHR35526">
    <property type="entry name" value="ANTI-SIGMA-F FACTOR RSBW-RELATED"/>
    <property type="match status" value="1"/>
</dbReference>
<dbReference type="SUPFAM" id="SSF55874">
    <property type="entry name" value="ATPase domain of HSP90 chaperone/DNA topoisomerase II/histidine kinase"/>
    <property type="match status" value="1"/>
</dbReference>
<feature type="region of interest" description="Disordered" evidence="2">
    <location>
        <begin position="133"/>
        <end position="197"/>
    </location>
</feature>
<keyword evidence="5" id="KW-1185">Reference proteome</keyword>
<dbReference type="InterPro" id="IPR036890">
    <property type="entry name" value="HATPase_C_sf"/>
</dbReference>
<dbReference type="EMBL" id="BAAALD010000054">
    <property type="protein sequence ID" value="GAA1101092.1"/>
    <property type="molecule type" value="Genomic_DNA"/>
</dbReference>
<evidence type="ECO:0000256" key="1">
    <source>
        <dbReference type="ARBA" id="ARBA00022527"/>
    </source>
</evidence>
<dbReference type="RefSeq" id="WP_344625888.1">
    <property type="nucleotide sequence ID" value="NZ_BAAALD010000054.1"/>
</dbReference>
<dbReference type="CDD" id="cd16936">
    <property type="entry name" value="HATPase_RsbW-like"/>
    <property type="match status" value="1"/>
</dbReference>
<feature type="compositionally biased region" description="Low complexity" evidence="2">
    <location>
        <begin position="147"/>
        <end position="166"/>
    </location>
</feature>
<sequence length="197" mass="20430">MMWIARFPGVPESVRAARRMVREALGPSAGAEDAALVVSELVTNAVVHSRSGAGGVLWVEVRRRHGTVRVSVTDGGTADGPAPHGPLHPLPHRPPVDAGDFGRGLRIVDALAARWGSVGEAADGRRTVWAELAPARGGGPPERTAGPADPADPAAPARPADDAPVPEAEPPSVPPQRCRLCGTPRPPRQGAAVTAWR</sequence>
<proteinExistence type="predicted"/>
<evidence type="ECO:0000256" key="2">
    <source>
        <dbReference type="SAM" id="MobiDB-lite"/>
    </source>
</evidence>
<name>A0ABN1TST2_9ACTN</name>
<reference evidence="4 5" key="1">
    <citation type="journal article" date="2019" name="Int. J. Syst. Evol. Microbiol.">
        <title>The Global Catalogue of Microorganisms (GCM) 10K type strain sequencing project: providing services to taxonomists for standard genome sequencing and annotation.</title>
        <authorList>
            <consortium name="The Broad Institute Genomics Platform"/>
            <consortium name="The Broad Institute Genome Sequencing Center for Infectious Disease"/>
            <person name="Wu L."/>
            <person name="Ma J."/>
        </authorList>
    </citation>
    <scope>NUCLEOTIDE SEQUENCE [LARGE SCALE GENOMIC DNA]</scope>
    <source>
        <strain evidence="4 5">JCM 13002</strain>
    </source>
</reference>